<organism evidence="1">
    <name type="scientific">Tanacetum cinerariifolium</name>
    <name type="common">Dalmatian daisy</name>
    <name type="synonym">Chrysanthemum cinerariifolium</name>
    <dbReference type="NCBI Taxonomy" id="118510"/>
    <lineage>
        <taxon>Eukaryota</taxon>
        <taxon>Viridiplantae</taxon>
        <taxon>Streptophyta</taxon>
        <taxon>Embryophyta</taxon>
        <taxon>Tracheophyta</taxon>
        <taxon>Spermatophyta</taxon>
        <taxon>Magnoliopsida</taxon>
        <taxon>eudicotyledons</taxon>
        <taxon>Gunneridae</taxon>
        <taxon>Pentapetalae</taxon>
        <taxon>asterids</taxon>
        <taxon>campanulids</taxon>
        <taxon>Asterales</taxon>
        <taxon>Asteraceae</taxon>
        <taxon>Asteroideae</taxon>
        <taxon>Anthemideae</taxon>
        <taxon>Anthemidinae</taxon>
        <taxon>Tanacetum</taxon>
    </lineage>
</organism>
<protein>
    <submittedName>
        <fullName evidence="1">Uncharacterized protein</fullName>
    </submittedName>
</protein>
<evidence type="ECO:0000313" key="1">
    <source>
        <dbReference type="EMBL" id="GFC99657.1"/>
    </source>
</evidence>
<comment type="caution">
    <text evidence="1">The sequence shown here is derived from an EMBL/GenBank/DDBJ whole genome shotgun (WGS) entry which is preliminary data.</text>
</comment>
<accession>A0A699SRM4</accession>
<dbReference type="EMBL" id="BKCJ011179842">
    <property type="protein sequence ID" value="GFC99657.1"/>
    <property type="molecule type" value="Genomic_DNA"/>
</dbReference>
<gene>
    <name evidence="1" type="ORF">Tci_871627</name>
</gene>
<name>A0A699SRM4_TANCI</name>
<reference evidence="1" key="1">
    <citation type="journal article" date="2019" name="Sci. Rep.">
        <title>Draft genome of Tanacetum cinerariifolium, the natural source of mosquito coil.</title>
        <authorList>
            <person name="Yamashiro T."/>
            <person name="Shiraishi A."/>
            <person name="Satake H."/>
            <person name="Nakayama K."/>
        </authorList>
    </citation>
    <scope>NUCLEOTIDE SEQUENCE</scope>
</reference>
<proteinExistence type="predicted"/>
<sequence>GNETTAAEIPSDRGKAPRIAAFTKDVVEAVVTMIPSVDNTNYRLSPIFISRELWVVVVVSIAYNLCGFDFFDRIKLVVPTPSASGGLITDVETLSEDNSALVDLVDEGVGNLFFFGVGSQINLLTYASSSISVSSSSSTSMSYSASKSIVSSYSSGLGSKLSFSSRFILILPSL</sequence>
<feature type="non-terminal residue" evidence="1">
    <location>
        <position position="1"/>
    </location>
</feature>
<dbReference type="AlphaFoldDB" id="A0A699SRM4"/>